<name>A0AAD2JXA2_9AGAR</name>
<evidence type="ECO:0000313" key="2">
    <source>
        <dbReference type="EMBL" id="CAK5267069.1"/>
    </source>
</evidence>
<feature type="region of interest" description="Disordered" evidence="1">
    <location>
        <begin position="1"/>
        <end position="156"/>
    </location>
</feature>
<protein>
    <recommendedName>
        <fullName evidence="4">BTB domain-containing protein</fullName>
    </recommendedName>
</protein>
<gene>
    <name evidence="2" type="ORF">MYCIT1_LOCUS9281</name>
</gene>
<evidence type="ECO:0000313" key="3">
    <source>
        <dbReference type="Proteomes" id="UP001295794"/>
    </source>
</evidence>
<dbReference type="AlphaFoldDB" id="A0AAD2JXA2"/>
<reference evidence="2" key="1">
    <citation type="submission" date="2023-11" db="EMBL/GenBank/DDBJ databases">
        <authorList>
            <person name="De Vega J J."/>
            <person name="De Vega J J."/>
        </authorList>
    </citation>
    <scope>NUCLEOTIDE SEQUENCE</scope>
</reference>
<comment type="caution">
    <text evidence="2">The sequence shown here is derived from an EMBL/GenBank/DDBJ whole genome shotgun (WGS) entry which is preliminary data.</text>
</comment>
<organism evidence="2 3">
    <name type="scientific">Mycena citricolor</name>
    <dbReference type="NCBI Taxonomy" id="2018698"/>
    <lineage>
        <taxon>Eukaryota</taxon>
        <taxon>Fungi</taxon>
        <taxon>Dikarya</taxon>
        <taxon>Basidiomycota</taxon>
        <taxon>Agaricomycotina</taxon>
        <taxon>Agaricomycetes</taxon>
        <taxon>Agaricomycetidae</taxon>
        <taxon>Agaricales</taxon>
        <taxon>Marasmiineae</taxon>
        <taxon>Mycenaceae</taxon>
        <taxon>Mycena</taxon>
    </lineage>
</organism>
<dbReference type="Proteomes" id="UP001295794">
    <property type="component" value="Unassembled WGS sequence"/>
</dbReference>
<proteinExistence type="predicted"/>
<dbReference type="EMBL" id="CAVNYO010000116">
    <property type="protein sequence ID" value="CAK5267069.1"/>
    <property type="molecule type" value="Genomic_DNA"/>
</dbReference>
<feature type="compositionally biased region" description="Basic and acidic residues" evidence="1">
    <location>
        <begin position="82"/>
        <end position="96"/>
    </location>
</feature>
<feature type="compositionally biased region" description="Low complexity" evidence="1">
    <location>
        <begin position="50"/>
        <end position="61"/>
    </location>
</feature>
<accession>A0AAD2JXA2</accession>
<evidence type="ECO:0000256" key="1">
    <source>
        <dbReference type="SAM" id="MobiDB-lite"/>
    </source>
</evidence>
<keyword evidence="3" id="KW-1185">Reference proteome</keyword>
<sequence>MPLVESTSEAQDEISPWTPQSELDQQAAQGSTMNPPKDLTEEPDDDADGDVGAASDSASGEGESRESRAATDDKPYALAATPEREDGVEQAQREQVSESENEDDEGKMPEHHKYQAPANSVEGSKDEEEVTLQVATEKAAPPSDNDDHAVGGSSSTIELGKTSGTFVRDPEFFRDDGNCVVCVGNTLFKIHRGYLAPPQADNILTCLEEAEGVATLENPVHLEHVHISQLRAFLALAYTDRKELCSLENIDVLQLIDAAMFASSFGLDIFCQWSKGALFELIESRKILASCASEVYLALILLHRRLPLPIVDIETKITTTWLGRLETRELINVEAMETGEFLHMNKFLGRVYYETLIQVDHDATQQTELQGLGPLKSICEEFDPEHELPEPHRTRLLVGSRSLCMAWYRIMSKVPQLPPPYCGSVPLSEDDPDLHKVAEKCDCPEAWKARWKWAVKETVRETGMGVDVLTRIRIFKRHLVKWFSEPTGGPGTLDEQRRVNRTQCSTALRAADGIVQEIEDQFLDGLELHFRLGSGTGWQERESEQEQSALE</sequence>
<feature type="compositionally biased region" description="Polar residues" evidence="1">
    <location>
        <begin position="17"/>
        <end position="34"/>
    </location>
</feature>
<evidence type="ECO:0008006" key="4">
    <source>
        <dbReference type="Google" id="ProtNLM"/>
    </source>
</evidence>
<feature type="compositionally biased region" description="Basic and acidic residues" evidence="1">
    <location>
        <begin position="62"/>
        <end position="75"/>
    </location>
</feature>